<feature type="domain" description="Cyclic nucleotide-binding" evidence="5">
    <location>
        <begin position="20"/>
        <end position="154"/>
    </location>
</feature>
<dbReference type="CDD" id="cd00038">
    <property type="entry name" value="CAP_ED"/>
    <property type="match status" value="1"/>
</dbReference>
<dbReference type="Pfam" id="PF00027">
    <property type="entry name" value="cNMP_binding"/>
    <property type="match status" value="1"/>
</dbReference>
<comment type="catalytic activity">
    <reaction evidence="1">
        <text>ATP + protein L-histidine = ADP + protein N-phospho-L-histidine.</text>
        <dbReference type="EC" id="2.7.13.3"/>
    </reaction>
</comment>
<feature type="domain" description="Histidine kinase" evidence="6">
    <location>
        <begin position="317"/>
        <end position="482"/>
    </location>
</feature>
<dbReference type="SUPFAM" id="SSF51206">
    <property type="entry name" value="cAMP-binding domain-like"/>
    <property type="match status" value="1"/>
</dbReference>
<dbReference type="InterPro" id="IPR036890">
    <property type="entry name" value="HATPase_C_sf"/>
</dbReference>
<dbReference type="EC" id="2.7.13.3" evidence="2"/>
<dbReference type="PROSITE" id="PS50109">
    <property type="entry name" value="HIS_KIN"/>
    <property type="match status" value="1"/>
</dbReference>
<dbReference type="Gene3D" id="2.60.120.10">
    <property type="entry name" value="Jelly Rolls"/>
    <property type="match status" value="1"/>
</dbReference>
<sequence length="495" mass="52992">MQPPPVHEPGIPDRLRSIELFDELTDEQHAWLTGVTGLRRLEDGEILFEDGAEATHFYVLSDGELIVTKLIDGRNEVLTRHSSHPTAADQHDDKPSVAHRFTGELPLLTDGGYVATATAVGPTTVLVYTKDAFLDILVRCAGVARMLLPVLAWRIKASEMQARNRATTMALGTLAAGLAHELNNPAAAMARVAQDLVPAVERLDRSAQRWGSTADAADREALAAAVRAAAEAPVPTVTDPVSAADAEDDLLGWAEERGCSRAAVLASALADQGLTTDWLDERLDGIRPESLAAALDHLSSLLETRVLTGELRAAAPRISTLVAATRDYANLDRAPEQTFAVTDGLEATLTMLRPKLAQVRVVRDYAPGLPPMTGYPTELNQVWTNLIDNAVDAMEGAGTLTLRVAREGACLTVEIGDTGTGIPADSLPRIFEPFYTTKDVGKGTGLGLHLSHRIVHQRHHGSITARSAPGDTRILVRVPLDGGGRRLDRTPGTAP</sequence>
<dbReference type="InterPro" id="IPR004358">
    <property type="entry name" value="Sig_transdc_His_kin-like_C"/>
</dbReference>
<dbReference type="PANTHER" id="PTHR43065:SF48">
    <property type="entry name" value="HISTIDINE KINASE"/>
    <property type="match status" value="1"/>
</dbReference>
<keyword evidence="4" id="KW-0902">Two-component regulatory system</keyword>
<evidence type="ECO:0000256" key="3">
    <source>
        <dbReference type="ARBA" id="ARBA00022777"/>
    </source>
</evidence>
<dbReference type="SUPFAM" id="SSF55874">
    <property type="entry name" value="ATPase domain of HSP90 chaperone/DNA topoisomerase II/histidine kinase"/>
    <property type="match status" value="1"/>
</dbReference>
<comment type="caution">
    <text evidence="7">The sequence shown here is derived from an EMBL/GenBank/DDBJ whole genome shotgun (WGS) entry which is preliminary data.</text>
</comment>
<dbReference type="Gene3D" id="3.30.565.10">
    <property type="entry name" value="Histidine kinase-like ATPase, C-terminal domain"/>
    <property type="match status" value="1"/>
</dbReference>
<evidence type="ECO:0000313" key="8">
    <source>
        <dbReference type="Proteomes" id="UP001592531"/>
    </source>
</evidence>
<dbReference type="InterPro" id="IPR018490">
    <property type="entry name" value="cNMP-bd_dom_sf"/>
</dbReference>
<dbReference type="PROSITE" id="PS50042">
    <property type="entry name" value="CNMP_BINDING_3"/>
    <property type="match status" value="1"/>
</dbReference>
<dbReference type="EMBL" id="JBHFAB010000003">
    <property type="protein sequence ID" value="MFC1416102.1"/>
    <property type="molecule type" value="Genomic_DNA"/>
</dbReference>
<dbReference type="PRINTS" id="PR00344">
    <property type="entry name" value="BCTRLSENSOR"/>
</dbReference>
<dbReference type="PANTHER" id="PTHR43065">
    <property type="entry name" value="SENSOR HISTIDINE KINASE"/>
    <property type="match status" value="1"/>
</dbReference>
<keyword evidence="3 7" id="KW-0808">Transferase</keyword>
<gene>
    <name evidence="7" type="ORF">ACEZDE_05545</name>
</gene>
<evidence type="ECO:0000259" key="5">
    <source>
        <dbReference type="PROSITE" id="PS50042"/>
    </source>
</evidence>
<name>A0ABV6VQX4_9ACTN</name>
<dbReference type="SMART" id="SM00387">
    <property type="entry name" value="HATPase_c"/>
    <property type="match status" value="1"/>
</dbReference>
<dbReference type="InterPro" id="IPR014710">
    <property type="entry name" value="RmlC-like_jellyroll"/>
</dbReference>
<evidence type="ECO:0000256" key="1">
    <source>
        <dbReference type="ARBA" id="ARBA00000085"/>
    </source>
</evidence>
<dbReference type="InterPro" id="IPR003594">
    <property type="entry name" value="HATPase_dom"/>
</dbReference>
<reference evidence="7 8" key="1">
    <citation type="submission" date="2024-09" db="EMBL/GenBank/DDBJ databases">
        <authorList>
            <person name="Lee S.D."/>
        </authorList>
    </citation>
    <scope>NUCLEOTIDE SEQUENCE [LARGE SCALE GENOMIC DNA]</scope>
    <source>
        <strain evidence="7 8">N8-3</strain>
    </source>
</reference>
<keyword evidence="8" id="KW-1185">Reference proteome</keyword>
<proteinExistence type="predicted"/>
<dbReference type="Proteomes" id="UP001592531">
    <property type="component" value="Unassembled WGS sequence"/>
</dbReference>
<organism evidence="7 8">
    <name type="scientific">Streptacidiphilus cavernicola</name>
    <dbReference type="NCBI Taxonomy" id="3342716"/>
    <lineage>
        <taxon>Bacteria</taxon>
        <taxon>Bacillati</taxon>
        <taxon>Actinomycetota</taxon>
        <taxon>Actinomycetes</taxon>
        <taxon>Kitasatosporales</taxon>
        <taxon>Streptomycetaceae</taxon>
        <taxon>Streptacidiphilus</taxon>
    </lineage>
</organism>
<dbReference type="Pfam" id="PF02518">
    <property type="entry name" value="HATPase_c"/>
    <property type="match status" value="1"/>
</dbReference>
<evidence type="ECO:0000259" key="6">
    <source>
        <dbReference type="PROSITE" id="PS50109"/>
    </source>
</evidence>
<dbReference type="GO" id="GO:0016301">
    <property type="term" value="F:kinase activity"/>
    <property type="evidence" value="ECO:0007669"/>
    <property type="project" value="UniProtKB-KW"/>
</dbReference>
<dbReference type="SMART" id="SM00100">
    <property type="entry name" value="cNMP"/>
    <property type="match status" value="1"/>
</dbReference>
<evidence type="ECO:0000256" key="2">
    <source>
        <dbReference type="ARBA" id="ARBA00012438"/>
    </source>
</evidence>
<dbReference type="InterPro" id="IPR000595">
    <property type="entry name" value="cNMP-bd_dom"/>
</dbReference>
<dbReference type="RefSeq" id="WP_380532992.1">
    <property type="nucleotide sequence ID" value="NZ_JBHFAB010000003.1"/>
</dbReference>
<dbReference type="Gene3D" id="1.10.287.130">
    <property type="match status" value="1"/>
</dbReference>
<evidence type="ECO:0000313" key="7">
    <source>
        <dbReference type="EMBL" id="MFC1416102.1"/>
    </source>
</evidence>
<dbReference type="InterPro" id="IPR005467">
    <property type="entry name" value="His_kinase_dom"/>
</dbReference>
<keyword evidence="3 7" id="KW-0418">Kinase</keyword>
<evidence type="ECO:0000256" key="4">
    <source>
        <dbReference type="ARBA" id="ARBA00023012"/>
    </source>
</evidence>
<protein>
    <recommendedName>
        <fullName evidence="2">histidine kinase</fullName>
        <ecNumber evidence="2">2.7.13.3</ecNumber>
    </recommendedName>
</protein>
<accession>A0ABV6VQX4</accession>